<proteinExistence type="predicted"/>
<name>A0A371CAJ6_YARLL</name>
<dbReference type="CDD" id="cd00086">
    <property type="entry name" value="homeodomain"/>
    <property type="match status" value="1"/>
</dbReference>
<dbReference type="SUPFAM" id="SSF46689">
    <property type="entry name" value="Homeodomain-like"/>
    <property type="match status" value="1"/>
</dbReference>
<dbReference type="Gene3D" id="1.10.10.60">
    <property type="entry name" value="Homeodomain-like"/>
    <property type="match status" value="1"/>
</dbReference>
<dbReference type="EMBL" id="KZ858967">
    <property type="protein sequence ID" value="RDW27192.1"/>
    <property type="molecule type" value="Genomic_DNA"/>
</dbReference>
<dbReference type="InterPro" id="IPR009057">
    <property type="entry name" value="Homeodomain-like_sf"/>
</dbReference>
<sequence>MPSRTPTDIWRCQRLILAARKGETTCQALHEQSIEISSSLKWFEEISEWMSKFPESGLYISTTIWTFLEGVPNEHRIKYDRLIRHYITYIQQLVPARLVTAYLDSLFKICSHPTRTERRIIGEHCGISLHQVTQWFTNRRFREPKTDSPDDGSTRFIPSPMTSPGSIDECSFPESP</sequence>
<feature type="region of interest" description="Disordered" evidence="3">
    <location>
        <begin position="141"/>
        <end position="176"/>
    </location>
</feature>
<dbReference type="Pfam" id="PF00046">
    <property type="entry name" value="Homeodomain"/>
    <property type="match status" value="1"/>
</dbReference>
<evidence type="ECO:0000313" key="6">
    <source>
        <dbReference type="Proteomes" id="UP000256601"/>
    </source>
</evidence>
<protein>
    <submittedName>
        <fullName evidence="5">Mating-type protein A1</fullName>
    </submittedName>
</protein>
<evidence type="ECO:0000256" key="2">
    <source>
        <dbReference type="RuleBase" id="RU000682"/>
    </source>
</evidence>
<dbReference type="GO" id="GO:0005634">
    <property type="term" value="C:nucleus"/>
    <property type="evidence" value="ECO:0007669"/>
    <property type="project" value="UniProtKB-SubCell"/>
</dbReference>
<dbReference type="Proteomes" id="UP000256601">
    <property type="component" value="Unassembled WGS sequence"/>
</dbReference>
<accession>A0A371CAJ6</accession>
<evidence type="ECO:0000259" key="4">
    <source>
        <dbReference type="PROSITE" id="PS50071"/>
    </source>
</evidence>
<organism evidence="5 6">
    <name type="scientific">Yarrowia lipolytica</name>
    <name type="common">Candida lipolytica</name>
    <dbReference type="NCBI Taxonomy" id="4952"/>
    <lineage>
        <taxon>Eukaryota</taxon>
        <taxon>Fungi</taxon>
        <taxon>Dikarya</taxon>
        <taxon>Ascomycota</taxon>
        <taxon>Saccharomycotina</taxon>
        <taxon>Dipodascomycetes</taxon>
        <taxon>Dipodascales</taxon>
        <taxon>Dipodascales incertae sedis</taxon>
        <taxon>Yarrowia</taxon>
    </lineage>
</organism>
<keyword evidence="1 2" id="KW-0539">Nucleus</keyword>
<dbReference type="SMART" id="SM00389">
    <property type="entry name" value="HOX"/>
    <property type="match status" value="1"/>
</dbReference>
<evidence type="ECO:0000313" key="5">
    <source>
        <dbReference type="EMBL" id="RDW27192.1"/>
    </source>
</evidence>
<dbReference type="GO" id="GO:0003677">
    <property type="term" value="F:DNA binding"/>
    <property type="evidence" value="ECO:0007669"/>
    <property type="project" value="UniProtKB-UniRule"/>
</dbReference>
<feature type="DNA-binding region" description="Homeobox" evidence="1">
    <location>
        <begin position="105"/>
        <end position="147"/>
    </location>
</feature>
<gene>
    <name evidence="5" type="ORF">B0I71DRAFT_145701</name>
</gene>
<evidence type="ECO:0000256" key="3">
    <source>
        <dbReference type="SAM" id="MobiDB-lite"/>
    </source>
</evidence>
<comment type="subcellular location">
    <subcellularLocation>
        <location evidence="1 2">Nucleus</location>
    </subcellularLocation>
</comment>
<keyword evidence="1 2" id="KW-0371">Homeobox</keyword>
<dbReference type="VEuPathDB" id="FungiDB:YALI1_C09885g"/>
<evidence type="ECO:0000256" key="1">
    <source>
        <dbReference type="PROSITE-ProRule" id="PRU00108"/>
    </source>
</evidence>
<dbReference type="AlphaFoldDB" id="A0A371CAJ6"/>
<feature type="domain" description="Homeobox" evidence="4">
    <location>
        <begin position="103"/>
        <end position="146"/>
    </location>
</feature>
<reference evidence="5 6" key="1">
    <citation type="submission" date="2018-07" db="EMBL/GenBank/DDBJ databases">
        <title>Draft Genome Assemblies for Five Robust Yarrowia lipolytica Strains Exhibiting High Lipid Production and Pentose Sugar Utilization and Sugar Alcohol Secretion from Undetoxified Lignocellulosic Biomass Hydrolysates.</title>
        <authorList>
            <consortium name="DOE Joint Genome Institute"/>
            <person name="Walker C."/>
            <person name="Ryu S."/>
            <person name="Na H."/>
            <person name="Zane M."/>
            <person name="LaButti K."/>
            <person name="Lipzen A."/>
            <person name="Haridas S."/>
            <person name="Barry K."/>
            <person name="Grigoriev I.V."/>
            <person name="Quarterman J."/>
            <person name="Slininger P."/>
            <person name="Dien B."/>
            <person name="Trinh C.T."/>
        </authorList>
    </citation>
    <scope>NUCLEOTIDE SEQUENCE [LARGE SCALE GENOMIC DNA]</scope>
    <source>
        <strain evidence="5 6">YB392</strain>
    </source>
</reference>
<keyword evidence="1 2" id="KW-0238">DNA-binding</keyword>
<dbReference type="PROSITE" id="PS50071">
    <property type="entry name" value="HOMEOBOX_2"/>
    <property type="match status" value="1"/>
</dbReference>
<dbReference type="SMR" id="A0A371CAJ6"/>
<dbReference type="InterPro" id="IPR001356">
    <property type="entry name" value="HD"/>
</dbReference>